<dbReference type="CDD" id="cd00051">
    <property type="entry name" value="EFh"/>
    <property type="match status" value="1"/>
</dbReference>
<evidence type="ECO:0000256" key="3">
    <source>
        <dbReference type="ARBA" id="ARBA00022837"/>
    </source>
</evidence>
<dbReference type="SMART" id="SM00054">
    <property type="entry name" value="EFh"/>
    <property type="match status" value="2"/>
</dbReference>
<accession>A0A5A7P734</accession>
<evidence type="ECO:0000256" key="2">
    <source>
        <dbReference type="ARBA" id="ARBA00022737"/>
    </source>
</evidence>
<dbReference type="SUPFAM" id="SSF47473">
    <property type="entry name" value="EF-hand"/>
    <property type="match status" value="1"/>
</dbReference>
<name>A0A5A7P734_STRAF</name>
<keyword evidence="3" id="KW-0106">Calcium</keyword>
<evidence type="ECO:0000259" key="5">
    <source>
        <dbReference type="PROSITE" id="PS50222"/>
    </source>
</evidence>
<evidence type="ECO:0000313" key="7">
    <source>
        <dbReference type="Proteomes" id="UP000325081"/>
    </source>
</evidence>
<evidence type="ECO:0000256" key="1">
    <source>
        <dbReference type="ARBA" id="ARBA00022723"/>
    </source>
</evidence>
<dbReference type="InterPro" id="IPR018247">
    <property type="entry name" value="EF_Hand_1_Ca_BS"/>
</dbReference>
<dbReference type="PANTHER" id="PTHR10891">
    <property type="entry name" value="EF-HAND CALCIUM-BINDING DOMAIN CONTAINING PROTEIN"/>
    <property type="match status" value="1"/>
</dbReference>
<dbReference type="PRINTS" id="PR01697">
    <property type="entry name" value="PARVALBUMIN"/>
</dbReference>
<dbReference type="FunFam" id="1.10.238.10:FF:000003">
    <property type="entry name" value="Calmodulin A"/>
    <property type="match status" value="1"/>
</dbReference>
<keyword evidence="4" id="KW-1133">Transmembrane helix</keyword>
<protein>
    <submittedName>
        <fullName evidence="6">Calcium-binding EF-hand family protein</fullName>
    </submittedName>
</protein>
<proteinExistence type="predicted"/>
<evidence type="ECO:0000313" key="6">
    <source>
        <dbReference type="EMBL" id="GER28298.1"/>
    </source>
</evidence>
<gene>
    <name evidence="6" type="ORF">STAS_04077</name>
</gene>
<dbReference type="Gene3D" id="1.10.238.10">
    <property type="entry name" value="EF-hand"/>
    <property type="match status" value="1"/>
</dbReference>
<keyword evidence="4" id="KW-0812">Transmembrane</keyword>
<keyword evidence="1" id="KW-0479">Metal-binding</keyword>
<keyword evidence="2" id="KW-0677">Repeat</keyword>
<dbReference type="PROSITE" id="PS00018">
    <property type="entry name" value="EF_HAND_1"/>
    <property type="match status" value="2"/>
</dbReference>
<dbReference type="OrthoDB" id="26525at2759"/>
<feature type="transmembrane region" description="Helical" evidence="4">
    <location>
        <begin position="20"/>
        <end position="38"/>
    </location>
</feature>
<feature type="domain" description="EF-hand" evidence="5">
    <location>
        <begin position="163"/>
        <end position="195"/>
    </location>
</feature>
<dbReference type="Pfam" id="PF13499">
    <property type="entry name" value="EF-hand_7"/>
    <property type="match status" value="1"/>
</dbReference>
<comment type="caution">
    <text evidence="6">The sequence shown here is derived from an EMBL/GenBank/DDBJ whole genome shotgun (WGS) entry which is preliminary data.</text>
</comment>
<dbReference type="PROSITE" id="PS50222">
    <property type="entry name" value="EF_HAND_2"/>
    <property type="match status" value="2"/>
</dbReference>
<keyword evidence="4" id="KW-0472">Membrane</keyword>
<reference evidence="7" key="1">
    <citation type="journal article" date="2019" name="Curr. Biol.">
        <title>Genome Sequence of Striga asiatica Provides Insight into the Evolution of Plant Parasitism.</title>
        <authorList>
            <person name="Yoshida S."/>
            <person name="Kim S."/>
            <person name="Wafula E.K."/>
            <person name="Tanskanen J."/>
            <person name="Kim Y.M."/>
            <person name="Honaas L."/>
            <person name="Yang Z."/>
            <person name="Spallek T."/>
            <person name="Conn C.E."/>
            <person name="Ichihashi Y."/>
            <person name="Cheong K."/>
            <person name="Cui S."/>
            <person name="Der J.P."/>
            <person name="Gundlach H."/>
            <person name="Jiao Y."/>
            <person name="Hori C."/>
            <person name="Ishida J.K."/>
            <person name="Kasahara H."/>
            <person name="Kiba T."/>
            <person name="Kim M.S."/>
            <person name="Koo N."/>
            <person name="Laohavisit A."/>
            <person name="Lee Y.H."/>
            <person name="Lumba S."/>
            <person name="McCourt P."/>
            <person name="Mortimer J.C."/>
            <person name="Mutuku J.M."/>
            <person name="Nomura T."/>
            <person name="Sasaki-Sekimoto Y."/>
            <person name="Seto Y."/>
            <person name="Wang Y."/>
            <person name="Wakatake T."/>
            <person name="Sakakibara H."/>
            <person name="Demura T."/>
            <person name="Yamaguchi S."/>
            <person name="Yoneyama K."/>
            <person name="Manabe R.I."/>
            <person name="Nelson D.C."/>
            <person name="Schulman A.H."/>
            <person name="Timko M.P."/>
            <person name="dePamphilis C.W."/>
            <person name="Choi D."/>
            <person name="Shirasu K."/>
        </authorList>
    </citation>
    <scope>NUCLEOTIDE SEQUENCE [LARGE SCALE GENOMIC DNA]</scope>
    <source>
        <strain evidence="7">cv. UVA1</strain>
    </source>
</reference>
<dbReference type="Proteomes" id="UP000325081">
    <property type="component" value="Unassembled WGS sequence"/>
</dbReference>
<dbReference type="AlphaFoldDB" id="A0A5A7P734"/>
<dbReference type="InterPro" id="IPR039647">
    <property type="entry name" value="EF_hand_pair_protein_CML-like"/>
</dbReference>
<dbReference type="InterPro" id="IPR002048">
    <property type="entry name" value="EF_hand_dom"/>
</dbReference>
<evidence type="ECO:0000256" key="4">
    <source>
        <dbReference type="SAM" id="Phobius"/>
    </source>
</evidence>
<dbReference type="InterPro" id="IPR011992">
    <property type="entry name" value="EF-hand-dom_pair"/>
</dbReference>
<organism evidence="6 7">
    <name type="scientific">Striga asiatica</name>
    <name type="common">Asiatic witchweed</name>
    <name type="synonym">Buchnera asiatica</name>
    <dbReference type="NCBI Taxonomy" id="4170"/>
    <lineage>
        <taxon>Eukaryota</taxon>
        <taxon>Viridiplantae</taxon>
        <taxon>Streptophyta</taxon>
        <taxon>Embryophyta</taxon>
        <taxon>Tracheophyta</taxon>
        <taxon>Spermatophyta</taxon>
        <taxon>Magnoliopsida</taxon>
        <taxon>eudicotyledons</taxon>
        <taxon>Gunneridae</taxon>
        <taxon>Pentapetalae</taxon>
        <taxon>asterids</taxon>
        <taxon>lamiids</taxon>
        <taxon>Lamiales</taxon>
        <taxon>Orobanchaceae</taxon>
        <taxon>Buchnereae</taxon>
        <taxon>Striga</taxon>
    </lineage>
</organism>
<dbReference type="GO" id="GO:0005509">
    <property type="term" value="F:calcium ion binding"/>
    <property type="evidence" value="ECO:0007669"/>
    <property type="project" value="InterPro"/>
</dbReference>
<sequence>MSPNYAYQFPIEIFSLNNIQMAILILGLMEFILLNLVIDTKKIYNFLGFHSSARSQLMTADDSKTKSMDFTPSTGKENRADKILRKGDIDVVLSSLELSFDSDEGRFPAVLGENDLSTLFEVKDPNLDEVKQAFDVFDSNKDGFINGTELQKVLCALGLEEGLEMESCSRMIGVFDQNGDGKIDFDEFVKIMHLC</sequence>
<keyword evidence="7" id="KW-1185">Reference proteome</keyword>
<dbReference type="EMBL" id="BKCP01002447">
    <property type="protein sequence ID" value="GER28298.1"/>
    <property type="molecule type" value="Genomic_DNA"/>
</dbReference>
<feature type="domain" description="EF-hand" evidence="5">
    <location>
        <begin position="125"/>
        <end position="160"/>
    </location>
</feature>